<dbReference type="GO" id="GO:0006891">
    <property type="term" value="P:intra-Golgi vesicle-mediated transport"/>
    <property type="evidence" value="ECO:0007669"/>
    <property type="project" value="TreeGrafter"/>
</dbReference>
<evidence type="ECO:0000256" key="5">
    <source>
        <dbReference type="ARBA" id="ARBA00022927"/>
    </source>
</evidence>
<dbReference type="PANTHER" id="PTHR13302:SF8">
    <property type="entry name" value="CONSERVED OLIGOMERIC GOLGI COMPLEX SUBUNIT 3"/>
    <property type="match status" value="1"/>
</dbReference>
<dbReference type="InterPro" id="IPR007265">
    <property type="entry name" value="COG_su3"/>
</dbReference>
<accession>A0AA40F2B3</accession>
<dbReference type="GO" id="GO:0007030">
    <property type="term" value="P:Golgi organization"/>
    <property type="evidence" value="ECO:0007669"/>
    <property type="project" value="TreeGrafter"/>
</dbReference>
<proteinExistence type="inferred from homology"/>
<keyword evidence="5" id="KW-0653">Protein transport</keyword>
<gene>
    <name evidence="12" type="ORF">B0T18DRAFT_407834</name>
</gene>
<evidence type="ECO:0000256" key="4">
    <source>
        <dbReference type="ARBA" id="ARBA00022448"/>
    </source>
</evidence>
<reference evidence="12" key="1">
    <citation type="submission" date="2023-06" db="EMBL/GenBank/DDBJ databases">
        <title>Genome-scale phylogeny and comparative genomics of the fungal order Sordariales.</title>
        <authorList>
            <consortium name="Lawrence Berkeley National Laboratory"/>
            <person name="Hensen N."/>
            <person name="Bonometti L."/>
            <person name="Westerberg I."/>
            <person name="Brannstrom I.O."/>
            <person name="Guillou S."/>
            <person name="Cros-Aarteil S."/>
            <person name="Calhoun S."/>
            <person name="Haridas S."/>
            <person name="Kuo A."/>
            <person name="Mondo S."/>
            <person name="Pangilinan J."/>
            <person name="Riley R."/>
            <person name="LaButti K."/>
            <person name="Andreopoulos B."/>
            <person name="Lipzen A."/>
            <person name="Chen C."/>
            <person name="Yanf M."/>
            <person name="Daum C."/>
            <person name="Ng V."/>
            <person name="Clum A."/>
            <person name="Steindorff A."/>
            <person name="Ohm R."/>
            <person name="Martin F."/>
            <person name="Silar P."/>
            <person name="Natvig D."/>
            <person name="Lalanne C."/>
            <person name="Gautier V."/>
            <person name="Ament-velasquez S.L."/>
            <person name="Kruys A."/>
            <person name="Hutchinson M.I."/>
            <person name="Powell A.J."/>
            <person name="Barry K."/>
            <person name="Miller A.N."/>
            <person name="Grigoriev I.V."/>
            <person name="Debuchy R."/>
            <person name="Gladieux P."/>
            <person name="Thoren M.H."/>
            <person name="Johannesson H."/>
        </authorList>
    </citation>
    <scope>NUCLEOTIDE SEQUENCE</scope>
    <source>
        <strain evidence="12">SMH3187-1</strain>
    </source>
</reference>
<dbReference type="GO" id="GO:0006914">
    <property type="term" value="P:autophagy"/>
    <property type="evidence" value="ECO:0007669"/>
    <property type="project" value="TreeGrafter"/>
</dbReference>
<dbReference type="InterPro" id="IPR048685">
    <property type="entry name" value="COG3_C"/>
</dbReference>
<dbReference type="AlphaFoldDB" id="A0AA40F2B3"/>
<evidence type="ECO:0000259" key="10">
    <source>
        <dbReference type="Pfam" id="PF04136"/>
    </source>
</evidence>
<dbReference type="InterPro" id="IPR048320">
    <property type="entry name" value="COG3_N"/>
</dbReference>
<sequence>MYDHWVVSDFQEQRPAPAPGPQPSGHRRKQSLLQPPNGAAETDITLPLSTLAEDRDDPNTPPEATLVRRAKSYSDLYHIVAAQTSRGGSKKKRRRKGRNAAWEALAIPDPPADLFEGDLYGDILEDELLEASQQEYTLYHDQLAMTERHLGTLIDDADGTLQVLETLCQSFRAVEEQTKTFKAQCDDLLSEQKRLQVLVDEVGTDLYYYSYLDNVTRRLNAPGAGRLVDDDAFGEVLENLEACIAFMSKNTSYRDAEAYLARYQALLTKALHLLEVGFTNRLDKVSAEISKHIAATQSESARHALAYGRFEEMLMDGYSLIPNLQRVVRSTYDENGHALSNPNFDTFANTATNLFHAYWAARDRDLKPITQHEQAAFKAEAVGPSTESGVRNFVKQCFERSHNESSLFRRIFAVESQFSSDPKSVFAALKAQYRGGLVTGTNIAPIATNMQSVLQGSDLRTICNVLGWLTNEYLLVDYDEDETPFANHCRELTARILTEHLWTFTDAFFEAEIAKSISRGVVPPEALKIGPPANGEASSNAFPPVRRAVELLIMFDQAMPKERCQRDSPVVFKIVKESIASLLRAEARIKSTKNNSTDPDLFLIKNLLLLKNELLALEIGDVRSSGSLTNMQHFGQIWDTLLRRPHNLMGLLGSLTTYIPGSSYWSSASRTGTPVAGASGGGGGAEVQDASEQLDEQLRQSIYAFTRRWAAAVNEAPAGARKAGGRSLAKVERELEEMLERAFASQPEVVGKLKEAIQIEAAQQAEGGKKGGVRG</sequence>
<keyword evidence="6" id="KW-0333">Golgi apparatus</keyword>
<name>A0AA40F2B3_9PEZI</name>
<evidence type="ECO:0000259" key="11">
    <source>
        <dbReference type="Pfam" id="PF20671"/>
    </source>
</evidence>
<protein>
    <recommendedName>
        <fullName evidence="3">Conserved oligomeric Golgi complex subunit 3</fullName>
    </recommendedName>
    <alternativeName>
        <fullName evidence="8">Component of oligomeric Golgi complex 3</fullName>
    </alternativeName>
</protein>
<dbReference type="GO" id="GO:0005801">
    <property type="term" value="C:cis-Golgi network"/>
    <property type="evidence" value="ECO:0007669"/>
    <property type="project" value="InterPro"/>
</dbReference>
<dbReference type="GO" id="GO:0017119">
    <property type="term" value="C:Golgi transport complex"/>
    <property type="evidence" value="ECO:0007669"/>
    <property type="project" value="TreeGrafter"/>
</dbReference>
<dbReference type="GO" id="GO:0006886">
    <property type="term" value="P:intracellular protein transport"/>
    <property type="evidence" value="ECO:0007669"/>
    <property type="project" value="InterPro"/>
</dbReference>
<organism evidence="12 13">
    <name type="scientific">Schizothecium vesticola</name>
    <dbReference type="NCBI Taxonomy" id="314040"/>
    <lineage>
        <taxon>Eukaryota</taxon>
        <taxon>Fungi</taxon>
        <taxon>Dikarya</taxon>
        <taxon>Ascomycota</taxon>
        <taxon>Pezizomycotina</taxon>
        <taxon>Sordariomycetes</taxon>
        <taxon>Sordariomycetidae</taxon>
        <taxon>Sordariales</taxon>
        <taxon>Schizotheciaceae</taxon>
        <taxon>Schizothecium</taxon>
    </lineage>
</organism>
<feature type="domain" description="Conserved oligomeric Golgi complex subunit 3 C-terminal" evidence="11">
    <location>
        <begin position="303"/>
        <end position="627"/>
    </location>
</feature>
<evidence type="ECO:0000256" key="8">
    <source>
        <dbReference type="ARBA" id="ARBA00031339"/>
    </source>
</evidence>
<comment type="subcellular location">
    <subcellularLocation>
        <location evidence="1">Golgi apparatus membrane</location>
        <topology evidence="1">Peripheral membrane protein</topology>
    </subcellularLocation>
</comment>
<dbReference type="Proteomes" id="UP001172155">
    <property type="component" value="Unassembled WGS sequence"/>
</dbReference>
<evidence type="ECO:0000313" key="13">
    <source>
        <dbReference type="Proteomes" id="UP001172155"/>
    </source>
</evidence>
<feature type="domain" description="Conserved oligomeric Golgi complex subunit 3 N-terminal" evidence="10">
    <location>
        <begin position="139"/>
        <end position="283"/>
    </location>
</feature>
<dbReference type="GO" id="GO:0000139">
    <property type="term" value="C:Golgi membrane"/>
    <property type="evidence" value="ECO:0007669"/>
    <property type="project" value="UniProtKB-SubCell"/>
</dbReference>
<comment type="similarity">
    <text evidence="2">Belongs to the COG3 family.</text>
</comment>
<evidence type="ECO:0000256" key="9">
    <source>
        <dbReference type="SAM" id="MobiDB-lite"/>
    </source>
</evidence>
<dbReference type="EMBL" id="JAUKUD010000003">
    <property type="protein sequence ID" value="KAK0749914.1"/>
    <property type="molecule type" value="Genomic_DNA"/>
</dbReference>
<evidence type="ECO:0000256" key="2">
    <source>
        <dbReference type="ARBA" id="ARBA00009936"/>
    </source>
</evidence>
<feature type="region of interest" description="Disordered" evidence="9">
    <location>
        <begin position="1"/>
        <end position="64"/>
    </location>
</feature>
<dbReference type="Pfam" id="PF20671">
    <property type="entry name" value="COG3_C"/>
    <property type="match status" value="1"/>
</dbReference>
<comment type="caution">
    <text evidence="12">The sequence shown here is derived from an EMBL/GenBank/DDBJ whole genome shotgun (WGS) entry which is preliminary data.</text>
</comment>
<dbReference type="Pfam" id="PF04136">
    <property type="entry name" value="COG3_N"/>
    <property type="match status" value="1"/>
</dbReference>
<keyword evidence="13" id="KW-1185">Reference proteome</keyword>
<keyword evidence="4" id="KW-0813">Transport</keyword>
<evidence type="ECO:0000256" key="6">
    <source>
        <dbReference type="ARBA" id="ARBA00023034"/>
    </source>
</evidence>
<keyword evidence="7" id="KW-0472">Membrane</keyword>
<evidence type="ECO:0000256" key="3">
    <source>
        <dbReference type="ARBA" id="ARBA00020976"/>
    </source>
</evidence>
<dbReference type="PANTHER" id="PTHR13302">
    <property type="entry name" value="CONSERVED OLIGOMERIC GOLGI COMPLEX COMPONENT 3"/>
    <property type="match status" value="1"/>
</dbReference>
<evidence type="ECO:0000256" key="7">
    <source>
        <dbReference type="ARBA" id="ARBA00023136"/>
    </source>
</evidence>
<evidence type="ECO:0000313" key="12">
    <source>
        <dbReference type="EMBL" id="KAK0749914.1"/>
    </source>
</evidence>
<evidence type="ECO:0000256" key="1">
    <source>
        <dbReference type="ARBA" id="ARBA00004395"/>
    </source>
</evidence>